<feature type="transmembrane region" description="Helical" evidence="13">
    <location>
        <begin position="343"/>
        <end position="361"/>
    </location>
</feature>
<evidence type="ECO:0000256" key="13">
    <source>
        <dbReference type="SAM" id="Phobius"/>
    </source>
</evidence>
<dbReference type="GO" id="GO:0006636">
    <property type="term" value="P:unsaturated fatty acid biosynthetic process"/>
    <property type="evidence" value="ECO:0007669"/>
    <property type="project" value="TreeGrafter"/>
</dbReference>
<evidence type="ECO:0000313" key="15">
    <source>
        <dbReference type="EMBL" id="SOQ34951.1"/>
    </source>
</evidence>
<dbReference type="CDD" id="cd03505">
    <property type="entry name" value="Delta9-FADS-like"/>
    <property type="match status" value="2"/>
</dbReference>
<comment type="domain">
    <text evidence="12">The histidine box domains are involved in binding the catalytic metal ions.</text>
</comment>
<evidence type="ECO:0000256" key="2">
    <source>
        <dbReference type="ARBA" id="ARBA00009295"/>
    </source>
</evidence>
<dbReference type="PANTHER" id="PTHR11351">
    <property type="entry name" value="ACYL-COA DESATURASE"/>
    <property type="match status" value="1"/>
</dbReference>
<dbReference type="AlphaFoldDB" id="A0A2H1V292"/>
<sequence>MWRSVMIAPPQCSFGPNMSDTSHGYACGCTVVPPTMRRLWPAIPHSKKKLQLPTFCVTLREQLIKEGSSYHFITKMIEDSPTKVFNNIEKTTCPVIANVDKIPTIKCIATDYSYKHQIVWKNVIGFVLLHAFALWGLVLIFTGMALWKTSIWALCVLYIGSEGVTIGAHRCYAHRSFKATPLLRAVMVITQTLAGQNSVYTWCRDHRLHHRYSDTDADPHNSKQTCNQWNPGEGWHNYHHAFPWDYKAAELTMHFNLSASIIRFLARIGLAYELKSASTDMNPMKDGNVNKEETMEIPKVIGTDYSYKHTIVWKNAIGFLIMHILALWGVGLLFAGYMKWQSLVWTFFIAFLSTEGVTIGAHRFYTHKSFKATPFLKAIFLLCQTMAGQNSMFIWCRDHRLHHRYSDTDGDPHNSKRGFFFCHIGWLMHKKHPYVIELGRKIDMSDLQADWMVMFQKKYYYHLYFLLAFLIPVWVPVHFFGEPVLHSILVVYFARYVLQLNGTWLVNSAAHLYGTRPYDAKLQPVESWFVSFISLGEGWHNYHHAFPWDYKAAELTMHFNQSASIIRFFERIGLAYDLKTASPELVTNRIIRTGDGSHYKMGTEEARAAVTAWGPLHPLNPTYNTTLKAPDAILKPEGLPLYHEKDTLNLTVIQKNSRRG</sequence>
<keyword evidence="3 12" id="KW-0444">Lipid biosynthesis</keyword>
<dbReference type="GO" id="GO:0005789">
    <property type="term" value="C:endoplasmic reticulum membrane"/>
    <property type="evidence" value="ECO:0007669"/>
    <property type="project" value="TreeGrafter"/>
</dbReference>
<evidence type="ECO:0000259" key="14">
    <source>
        <dbReference type="Pfam" id="PF00487"/>
    </source>
</evidence>
<evidence type="ECO:0000256" key="8">
    <source>
        <dbReference type="ARBA" id="ARBA00023004"/>
    </source>
</evidence>
<comment type="cofactor">
    <cofactor evidence="12">
        <name>Fe(2+)</name>
        <dbReference type="ChEBI" id="CHEBI:29033"/>
    </cofactor>
</comment>
<evidence type="ECO:0000256" key="5">
    <source>
        <dbReference type="ARBA" id="ARBA00022832"/>
    </source>
</evidence>
<feature type="domain" description="Fatty acid desaturase" evidence="14">
    <location>
        <begin position="340"/>
        <end position="559"/>
    </location>
</feature>
<feature type="transmembrane region" description="Helical" evidence="13">
    <location>
        <begin position="316"/>
        <end position="337"/>
    </location>
</feature>
<feature type="transmembrane region" description="Helical" evidence="13">
    <location>
        <begin position="459"/>
        <end position="479"/>
    </location>
</feature>
<dbReference type="InterPro" id="IPR015876">
    <property type="entry name" value="Acyl-CoA_DS"/>
</dbReference>
<gene>
    <name evidence="15" type="ORF">SFRICE_000679</name>
</gene>
<evidence type="ECO:0000256" key="12">
    <source>
        <dbReference type="RuleBase" id="RU000581"/>
    </source>
</evidence>
<evidence type="ECO:0000256" key="10">
    <source>
        <dbReference type="ARBA" id="ARBA00023136"/>
    </source>
</evidence>
<evidence type="ECO:0000256" key="3">
    <source>
        <dbReference type="ARBA" id="ARBA00022516"/>
    </source>
</evidence>
<keyword evidence="8" id="KW-0408">Iron</keyword>
<dbReference type="EMBL" id="ODYU01000347">
    <property type="protein sequence ID" value="SOQ34951.1"/>
    <property type="molecule type" value="Genomic_DNA"/>
</dbReference>
<dbReference type="PANTHER" id="PTHR11351:SF92">
    <property type="entry name" value="ACYL-COA DESATURASE 2-LIKE PROTEIN"/>
    <property type="match status" value="1"/>
</dbReference>
<dbReference type="PRINTS" id="PR00075">
    <property type="entry name" value="FACDDSATRASE"/>
</dbReference>
<keyword evidence="5" id="KW-0276">Fatty acid metabolism</keyword>
<evidence type="ECO:0000256" key="11">
    <source>
        <dbReference type="ARBA" id="ARBA00023160"/>
    </source>
</evidence>
<evidence type="ECO:0000256" key="7">
    <source>
        <dbReference type="ARBA" id="ARBA00023002"/>
    </source>
</evidence>
<evidence type="ECO:0000256" key="1">
    <source>
        <dbReference type="ARBA" id="ARBA00004141"/>
    </source>
</evidence>
<accession>A0A2H1V292</accession>
<keyword evidence="11 12" id="KW-0275">Fatty acid biosynthesis</keyword>
<reference evidence="15" key="1">
    <citation type="submission" date="2016-07" db="EMBL/GenBank/DDBJ databases">
        <authorList>
            <person name="Bretaudeau A."/>
        </authorList>
    </citation>
    <scope>NUCLEOTIDE SEQUENCE</scope>
    <source>
        <strain evidence="15">Rice</strain>
        <tissue evidence="15">Whole body</tissue>
    </source>
</reference>
<dbReference type="Pfam" id="PF00487">
    <property type="entry name" value="FA_desaturase"/>
    <property type="match status" value="1"/>
</dbReference>
<keyword evidence="7 12" id="KW-0560">Oxidoreductase</keyword>
<comment type="similarity">
    <text evidence="2 12">Belongs to the fatty acid desaturase type 1 family.</text>
</comment>
<keyword evidence="4 12" id="KW-0812">Transmembrane</keyword>
<evidence type="ECO:0000256" key="6">
    <source>
        <dbReference type="ARBA" id="ARBA00022989"/>
    </source>
</evidence>
<dbReference type="GO" id="GO:0004768">
    <property type="term" value="F:stearoyl-CoA 9-desaturase activity"/>
    <property type="evidence" value="ECO:0007669"/>
    <property type="project" value="TreeGrafter"/>
</dbReference>
<feature type="transmembrane region" description="Helical" evidence="13">
    <location>
        <begin position="151"/>
        <end position="168"/>
    </location>
</feature>
<evidence type="ECO:0000256" key="4">
    <source>
        <dbReference type="ARBA" id="ARBA00022692"/>
    </source>
</evidence>
<evidence type="ECO:0000256" key="9">
    <source>
        <dbReference type="ARBA" id="ARBA00023098"/>
    </source>
</evidence>
<keyword evidence="9" id="KW-0443">Lipid metabolism</keyword>
<keyword evidence="6 13" id="KW-1133">Transmembrane helix</keyword>
<name>A0A2H1V292_SPOFR</name>
<comment type="subcellular location">
    <subcellularLocation>
        <location evidence="1">Membrane</location>
        <topology evidence="1">Multi-pass membrane protein</topology>
    </subcellularLocation>
</comment>
<dbReference type="InterPro" id="IPR005804">
    <property type="entry name" value="FA_desaturase_dom"/>
</dbReference>
<keyword evidence="10 13" id="KW-0472">Membrane</keyword>
<organism evidence="15">
    <name type="scientific">Spodoptera frugiperda</name>
    <name type="common">Fall armyworm</name>
    <dbReference type="NCBI Taxonomy" id="7108"/>
    <lineage>
        <taxon>Eukaryota</taxon>
        <taxon>Metazoa</taxon>
        <taxon>Ecdysozoa</taxon>
        <taxon>Arthropoda</taxon>
        <taxon>Hexapoda</taxon>
        <taxon>Insecta</taxon>
        <taxon>Pterygota</taxon>
        <taxon>Neoptera</taxon>
        <taxon>Endopterygota</taxon>
        <taxon>Lepidoptera</taxon>
        <taxon>Glossata</taxon>
        <taxon>Ditrysia</taxon>
        <taxon>Noctuoidea</taxon>
        <taxon>Noctuidae</taxon>
        <taxon>Amphipyrinae</taxon>
        <taxon>Spodoptera</taxon>
    </lineage>
</organism>
<protein>
    <submittedName>
        <fullName evidence="15">SFRICE_000679</fullName>
    </submittedName>
</protein>
<proteinExistence type="inferred from homology"/>
<dbReference type="GO" id="GO:0005506">
    <property type="term" value="F:iron ion binding"/>
    <property type="evidence" value="ECO:0007669"/>
    <property type="project" value="TreeGrafter"/>
</dbReference>
<feature type="transmembrane region" description="Helical" evidence="13">
    <location>
        <begin position="123"/>
        <end position="145"/>
    </location>
</feature>